<feature type="transmembrane region" description="Helical" evidence="7">
    <location>
        <begin position="64"/>
        <end position="83"/>
    </location>
</feature>
<accession>A0A7C5RVD1</accession>
<evidence type="ECO:0000256" key="2">
    <source>
        <dbReference type="ARBA" id="ARBA00006386"/>
    </source>
</evidence>
<keyword evidence="3" id="KW-1003">Cell membrane</keyword>
<dbReference type="GO" id="GO:0005886">
    <property type="term" value="C:plasma membrane"/>
    <property type="evidence" value="ECO:0007669"/>
    <property type="project" value="UniProtKB-SubCell"/>
</dbReference>
<feature type="transmembrane region" description="Helical" evidence="7">
    <location>
        <begin position="118"/>
        <end position="141"/>
    </location>
</feature>
<dbReference type="PANTHER" id="PTHR43299:SF1">
    <property type="entry name" value="UPF0718 PROTEIN YRAQ"/>
    <property type="match status" value="1"/>
</dbReference>
<comment type="subcellular location">
    <subcellularLocation>
        <location evidence="1">Cell membrane</location>
        <topology evidence="1">Multi-pass membrane protein</topology>
    </subcellularLocation>
</comment>
<evidence type="ECO:0000313" key="8">
    <source>
        <dbReference type="EMBL" id="HHM96962.1"/>
    </source>
</evidence>
<evidence type="ECO:0000256" key="4">
    <source>
        <dbReference type="ARBA" id="ARBA00022692"/>
    </source>
</evidence>
<organism evidence="8">
    <name type="scientific">Thermomicrobium roseum</name>
    <dbReference type="NCBI Taxonomy" id="500"/>
    <lineage>
        <taxon>Bacteria</taxon>
        <taxon>Pseudomonadati</taxon>
        <taxon>Thermomicrobiota</taxon>
        <taxon>Thermomicrobia</taxon>
        <taxon>Thermomicrobiales</taxon>
        <taxon>Thermomicrobiaceae</taxon>
        <taxon>Thermomicrobium</taxon>
    </lineage>
</organism>
<comment type="caution">
    <text evidence="8">The sequence shown here is derived from an EMBL/GenBank/DDBJ whole genome shotgun (WGS) entry which is preliminary data.</text>
</comment>
<evidence type="ECO:0000256" key="7">
    <source>
        <dbReference type="SAM" id="Phobius"/>
    </source>
</evidence>
<evidence type="ECO:0000256" key="3">
    <source>
        <dbReference type="ARBA" id="ARBA00022475"/>
    </source>
</evidence>
<feature type="transmembrane region" description="Helical" evidence="7">
    <location>
        <begin position="20"/>
        <end position="43"/>
    </location>
</feature>
<gene>
    <name evidence="8" type="ORF">ENM21_07110</name>
</gene>
<evidence type="ECO:0000256" key="1">
    <source>
        <dbReference type="ARBA" id="ARBA00004651"/>
    </source>
</evidence>
<evidence type="ECO:0000256" key="6">
    <source>
        <dbReference type="ARBA" id="ARBA00023136"/>
    </source>
</evidence>
<keyword evidence="6 7" id="KW-0472">Membrane</keyword>
<feature type="transmembrane region" description="Helical" evidence="7">
    <location>
        <begin position="362"/>
        <end position="383"/>
    </location>
</feature>
<dbReference type="AlphaFoldDB" id="A0A7C5RVD1"/>
<evidence type="ECO:0000256" key="5">
    <source>
        <dbReference type="ARBA" id="ARBA00022989"/>
    </source>
</evidence>
<dbReference type="PANTHER" id="PTHR43299">
    <property type="entry name" value="UPF0718 PROTEIN YRAQ"/>
    <property type="match status" value="1"/>
</dbReference>
<feature type="transmembrane region" description="Helical" evidence="7">
    <location>
        <begin position="220"/>
        <end position="241"/>
    </location>
</feature>
<protein>
    <submittedName>
        <fullName evidence="8">Permease</fullName>
    </submittedName>
</protein>
<feature type="transmembrane region" description="Helical" evidence="7">
    <location>
        <begin position="326"/>
        <end position="350"/>
    </location>
</feature>
<sequence length="409" mass="43464">MRRAFLLAPESYDKLGSPSAFLYVTPWHLGALVLAFVLCWLSYRALRTTESTLSLSDLRRARDVLAGLLMGLLVVDLFVYRVVQAQRVAAAGKAGIAKTFAVDALPTWLRPFGEAVNFLLVVWHATTLGILLGALFLVLLCSSERLKRAFSLSGFQAHVTGSVSALAYPFCSCCAGPLGASLYRGGASLNASLAFVVGAPLLNVTTLFLASALLPPEFALLRIIGGVILAVFGTWLVALAVRRRPPVIVGDASMRGLRWLERLTRAFAFEQVVQGRRVESPSELIAAWLRTTWVIARVAVPMLFIAAAVIGWVAPVVTALGGGNTVGTVIFATVVGVLFMIPTWTELAIAAPLIQQGLTGPAAALLLALPAVSLPSLLIYGAALRDWRVPALLVLVVAVVSIGAGLLFL</sequence>
<proteinExistence type="inferred from homology"/>
<dbReference type="InterPro" id="IPR005524">
    <property type="entry name" value="DUF318"/>
</dbReference>
<feature type="transmembrane region" description="Helical" evidence="7">
    <location>
        <begin position="294"/>
        <end position="314"/>
    </location>
</feature>
<name>A0A7C5RVD1_THERO</name>
<reference evidence="8" key="1">
    <citation type="journal article" date="2020" name="mSystems">
        <title>Genome- and Community-Level Interaction Insights into Carbon Utilization and Element Cycling Functions of Hydrothermarchaeota in Hydrothermal Sediment.</title>
        <authorList>
            <person name="Zhou Z."/>
            <person name="Liu Y."/>
            <person name="Xu W."/>
            <person name="Pan J."/>
            <person name="Luo Z.H."/>
            <person name="Li M."/>
        </authorList>
    </citation>
    <scope>NUCLEOTIDE SEQUENCE [LARGE SCALE GENOMIC DNA]</scope>
    <source>
        <strain evidence="8">SpSt-1065</strain>
    </source>
</reference>
<dbReference type="EMBL" id="DRWX01000329">
    <property type="protein sequence ID" value="HHM96962.1"/>
    <property type="molecule type" value="Genomic_DNA"/>
</dbReference>
<keyword evidence="5 7" id="KW-1133">Transmembrane helix</keyword>
<feature type="transmembrane region" description="Helical" evidence="7">
    <location>
        <begin position="193"/>
        <end position="214"/>
    </location>
</feature>
<keyword evidence="4 7" id="KW-0812">Transmembrane</keyword>
<feature type="transmembrane region" description="Helical" evidence="7">
    <location>
        <begin position="389"/>
        <end position="408"/>
    </location>
</feature>
<comment type="similarity">
    <text evidence="2">Belongs to the UPF0718 family.</text>
</comment>
<dbReference type="Pfam" id="PF03773">
    <property type="entry name" value="ArsP_1"/>
    <property type="match status" value="1"/>
</dbReference>